<dbReference type="PANTHER" id="PTHR33215">
    <property type="entry name" value="PROTEIN DISTAL ANTENNA"/>
    <property type="match status" value="1"/>
</dbReference>
<dbReference type="EMBL" id="JBFBMH010000014">
    <property type="protein sequence ID" value="MEW1975504.1"/>
    <property type="molecule type" value="Genomic_DNA"/>
</dbReference>
<dbReference type="Proteomes" id="UP001553715">
    <property type="component" value="Unassembled WGS sequence"/>
</dbReference>
<organism evidence="2 3">
    <name type="scientific">Microbacterium profundi</name>
    <dbReference type="NCBI Taxonomy" id="450380"/>
    <lineage>
        <taxon>Bacteria</taxon>
        <taxon>Bacillati</taxon>
        <taxon>Actinomycetota</taxon>
        <taxon>Actinomycetes</taxon>
        <taxon>Micrococcales</taxon>
        <taxon>Microbacteriaceae</taxon>
        <taxon>Microbacterium</taxon>
    </lineage>
</organism>
<sequence>MPKPFPKEFRDDVIRVAENRDPEVTLAQIAKDFGVHVGTLDKWMRQARIEAGEQPGETKQESVELRELRKRNRLLEQEVEVLRRATAYLSQAHLPGKGSTRS</sequence>
<name>A0ABV3LHW7_9MICO</name>
<dbReference type="RefSeq" id="WP_366232981.1">
    <property type="nucleotide sequence ID" value="NZ_JBFBMH010000014.1"/>
</dbReference>
<reference evidence="2 3" key="1">
    <citation type="submission" date="2024-06" db="EMBL/GenBank/DDBJ databases">
        <title>The Natural Products Discovery Center: Release of the First 8490 Sequenced Strains for Exploring Actinobacteria Biosynthetic Diversity.</title>
        <authorList>
            <person name="Kalkreuter E."/>
            <person name="Kautsar S.A."/>
            <person name="Yang D."/>
            <person name="Bader C.D."/>
            <person name="Teijaro C.N."/>
            <person name="Fluegel L."/>
            <person name="Davis C.M."/>
            <person name="Simpson J.R."/>
            <person name="Lauterbach L."/>
            <person name="Steele A.D."/>
            <person name="Gui C."/>
            <person name="Meng S."/>
            <person name="Li G."/>
            <person name="Viehrig K."/>
            <person name="Ye F."/>
            <person name="Su P."/>
            <person name="Kiefer A.F."/>
            <person name="Nichols A."/>
            <person name="Cepeda A.J."/>
            <person name="Yan W."/>
            <person name="Fan B."/>
            <person name="Jiang Y."/>
            <person name="Adhikari A."/>
            <person name="Zheng C.-J."/>
            <person name="Schuster L."/>
            <person name="Cowan T.M."/>
            <person name="Smanski M.J."/>
            <person name="Chevrette M.G."/>
            <person name="De Carvalho L.P.S."/>
            <person name="Shen B."/>
        </authorList>
    </citation>
    <scope>NUCLEOTIDE SEQUENCE [LARGE SCALE GENOMIC DNA]</scope>
    <source>
        <strain evidence="2 3">NPDC077434</strain>
    </source>
</reference>
<dbReference type="Gene3D" id="1.10.10.60">
    <property type="entry name" value="Homeodomain-like"/>
    <property type="match status" value="1"/>
</dbReference>
<accession>A0ABV3LHW7</accession>
<dbReference type="InterPro" id="IPR009057">
    <property type="entry name" value="Homeodomain-like_sf"/>
</dbReference>
<evidence type="ECO:0000313" key="3">
    <source>
        <dbReference type="Proteomes" id="UP001553715"/>
    </source>
</evidence>
<gene>
    <name evidence="2" type="ORF">AB0301_10585</name>
</gene>
<dbReference type="Pfam" id="PF01527">
    <property type="entry name" value="HTH_Tnp_1"/>
    <property type="match status" value="1"/>
</dbReference>
<feature type="coiled-coil region" evidence="1">
    <location>
        <begin position="58"/>
        <end position="85"/>
    </location>
</feature>
<keyword evidence="3" id="KW-1185">Reference proteome</keyword>
<dbReference type="InterPro" id="IPR002514">
    <property type="entry name" value="Transposase_8"/>
</dbReference>
<proteinExistence type="predicted"/>
<evidence type="ECO:0000313" key="2">
    <source>
        <dbReference type="EMBL" id="MEW1975504.1"/>
    </source>
</evidence>
<evidence type="ECO:0000256" key="1">
    <source>
        <dbReference type="SAM" id="Coils"/>
    </source>
</evidence>
<dbReference type="InterPro" id="IPR051839">
    <property type="entry name" value="RD_transcriptional_regulator"/>
</dbReference>
<keyword evidence="1" id="KW-0175">Coiled coil</keyword>
<protein>
    <submittedName>
        <fullName evidence="2">Transposase</fullName>
    </submittedName>
</protein>
<dbReference type="SUPFAM" id="SSF46689">
    <property type="entry name" value="Homeodomain-like"/>
    <property type="match status" value="1"/>
</dbReference>
<dbReference type="PANTHER" id="PTHR33215:SF13">
    <property type="entry name" value="PROTEIN DISTAL ANTENNA"/>
    <property type="match status" value="1"/>
</dbReference>
<comment type="caution">
    <text evidence="2">The sequence shown here is derived from an EMBL/GenBank/DDBJ whole genome shotgun (WGS) entry which is preliminary data.</text>
</comment>